<dbReference type="GO" id="GO:0019646">
    <property type="term" value="P:aerobic electron transport chain"/>
    <property type="evidence" value="ECO:0007669"/>
    <property type="project" value="TreeGrafter"/>
</dbReference>
<evidence type="ECO:0000256" key="4">
    <source>
        <dbReference type="ARBA" id="ARBA00023002"/>
    </source>
</evidence>
<evidence type="ECO:0000256" key="3">
    <source>
        <dbReference type="ARBA" id="ARBA00022827"/>
    </source>
</evidence>
<feature type="domain" description="FAD/NAD(P)-binding" evidence="5">
    <location>
        <begin position="3"/>
        <end position="301"/>
    </location>
</feature>
<dbReference type="GO" id="GO:0003955">
    <property type="term" value="F:NAD(P)H dehydrogenase (quinone) activity"/>
    <property type="evidence" value="ECO:0007669"/>
    <property type="project" value="TreeGrafter"/>
</dbReference>
<dbReference type="Gene3D" id="3.50.50.100">
    <property type="match status" value="1"/>
</dbReference>
<dbReference type="InterPro" id="IPR036188">
    <property type="entry name" value="FAD/NAD-bd_sf"/>
</dbReference>
<dbReference type="AlphaFoldDB" id="A0A858R859"/>
<evidence type="ECO:0000256" key="2">
    <source>
        <dbReference type="ARBA" id="ARBA00022630"/>
    </source>
</evidence>
<evidence type="ECO:0000256" key="1">
    <source>
        <dbReference type="ARBA" id="ARBA00001974"/>
    </source>
</evidence>
<dbReference type="InterPro" id="IPR023753">
    <property type="entry name" value="FAD/NAD-binding_dom"/>
</dbReference>
<keyword evidence="3" id="KW-0274">FAD</keyword>
<reference evidence="6" key="1">
    <citation type="submission" date="2020-04" db="EMBL/GenBank/DDBJ databases">
        <title>A desert anoxygenic phototrophic bacterium fixes CO2 using RubisCO under aerobic conditions.</title>
        <authorList>
            <person name="Tang K."/>
        </authorList>
    </citation>
    <scope>NUCLEOTIDE SEQUENCE [LARGE SCALE GENOMIC DNA]</scope>
    <source>
        <strain evidence="6">MIMtkB3</strain>
    </source>
</reference>
<evidence type="ECO:0000313" key="6">
    <source>
        <dbReference type="EMBL" id="QJE73554.1"/>
    </source>
</evidence>
<evidence type="ECO:0000313" key="7">
    <source>
        <dbReference type="Proteomes" id="UP000501891"/>
    </source>
</evidence>
<proteinExistence type="predicted"/>
<name>A0A858R859_9PROT</name>
<keyword evidence="2" id="KW-0285">Flavoprotein</keyword>
<keyword evidence="4" id="KW-0560">Oxidoreductase</keyword>
<dbReference type="PANTHER" id="PTHR42913:SF9">
    <property type="entry name" value="SLR1591 PROTEIN"/>
    <property type="match status" value="1"/>
</dbReference>
<accession>A0A858R859</accession>
<sequence>MANIVLVGAGHAQLHTLKHLSGFTARGHAVTLVAPGPFWYSGLATGVLGGHYPETLDQVDVARLAVRGGGTFIQDQVTRIDTAAKRLVLAGGDSLSYDLLSLTTGSEVPALPGTEGHARCFPVKPIPRLMELKTALEQRFKRHPARAVVVLVAGGGVTACELAANILALAASRGGSVLVTVLAGGEPLSQLPPKAAKRVVADLERRGVVFRVGDRVKRVEGVEAVMEGGDRLPFDLFLNATGLRPRPIARGSGLPMDRDGALVVDGTLRSPADPSVFGAGDGVALDGHELPKVGVYAIRQAPILCHNLLAAAEGQPLRRFVPQKDYLWIMNLGDRTGLAVRGSFWWAGRSAWWLKDRIDRRFLAAYAG</sequence>
<protein>
    <submittedName>
        <fullName evidence="6">FAD-dependent oxidoreductase</fullName>
    </submittedName>
</protein>
<dbReference type="PANTHER" id="PTHR42913">
    <property type="entry name" value="APOPTOSIS-INDUCING FACTOR 1"/>
    <property type="match status" value="1"/>
</dbReference>
<dbReference type="Proteomes" id="UP000501891">
    <property type="component" value="Chromosome"/>
</dbReference>
<dbReference type="SUPFAM" id="SSF51905">
    <property type="entry name" value="FAD/NAD(P)-binding domain"/>
    <property type="match status" value="1"/>
</dbReference>
<keyword evidence="7" id="KW-1185">Reference proteome</keyword>
<comment type="cofactor">
    <cofactor evidence="1">
        <name>FAD</name>
        <dbReference type="ChEBI" id="CHEBI:57692"/>
    </cofactor>
</comment>
<dbReference type="EMBL" id="CP051775">
    <property type="protein sequence ID" value="QJE73554.1"/>
    <property type="molecule type" value="Genomic_DNA"/>
</dbReference>
<organism evidence="6 7">
    <name type="scientific">Aerophototrophica crusticola</name>
    <dbReference type="NCBI Taxonomy" id="1709002"/>
    <lineage>
        <taxon>Bacteria</taxon>
        <taxon>Pseudomonadati</taxon>
        <taxon>Pseudomonadota</taxon>
        <taxon>Alphaproteobacteria</taxon>
        <taxon>Rhodospirillales</taxon>
        <taxon>Rhodospirillaceae</taxon>
        <taxon>Aerophototrophica</taxon>
    </lineage>
</organism>
<dbReference type="KEGG" id="acru:HHL28_11065"/>
<dbReference type="Pfam" id="PF07992">
    <property type="entry name" value="Pyr_redox_2"/>
    <property type="match status" value="1"/>
</dbReference>
<evidence type="ECO:0000259" key="5">
    <source>
        <dbReference type="Pfam" id="PF07992"/>
    </source>
</evidence>
<gene>
    <name evidence="6" type="ORF">HHL28_11065</name>
</gene>
<dbReference type="InterPro" id="IPR051169">
    <property type="entry name" value="NADH-Q_oxidoreductase"/>
</dbReference>